<dbReference type="PANTHER" id="PTHR13457">
    <property type="entry name" value="BAP28"/>
    <property type="match status" value="1"/>
</dbReference>
<keyword evidence="3 7" id="KW-0690">Ribosome biogenesis</keyword>
<dbReference type="Pfam" id="PF12397">
    <property type="entry name" value="U3snoRNP10"/>
    <property type="match status" value="1"/>
</dbReference>
<evidence type="ECO:0000313" key="11">
    <source>
        <dbReference type="Proteomes" id="UP000812440"/>
    </source>
</evidence>
<comment type="function">
    <text evidence="7">Involved in nucleolar processing of pre-18S ribosomal RNA.</text>
</comment>
<feature type="compositionally biased region" description="Low complexity" evidence="8">
    <location>
        <begin position="1179"/>
        <end position="1188"/>
    </location>
</feature>
<dbReference type="GO" id="GO:0030686">
    <property type="term" value="C:90S preribosome"/>
    <property type="evidence" value="ECO:0007669"/>
    <property type="project" value="TreeGrafter"/>
</dbReference>
<evidence type="ECO:0000256" key="7">
    <source>
        <dbReference type="RuleBase" id="RU367065"/>
    </source>
</evidence>
<dbReference type="InterPro" id="IPR040191">
    <property type="entry name" value="UTP10"/>
</dbReference>
<feature type="region of interest" description="Disordered" evidence="8">
    <location>
        <begin position="1163"/>
        <end position="1198"/>
    </location>
</feature>
<dbReference type="InterPro" id="IPR016024">
    <property type="entry name" value="ARM-type_fold"/>
</dbReference>
<dbReference type="InterPro" id="IPR012954">
    <property type="entry name" value="BP28_C_dom"/>
</dbReference>
<dbReference type="GO" id="GO:0030515">
    <property type="term" value="F:snoRNA binding"/>
    <property type="evidence" value="ECO:0007669"/>
    <property type="project" value="TreeGrafter"/>
</dbReference>
<evidence type="ECO:0000256" key="2">
    <source>
        <dbReference type="ARBA" id="ARBA00010559"/>
    </source>
</evidence>
<comment type="subcellular location">
    <subcellularLocation>
        <location evidence="1 7">Nucleus</location>
        <location evidence="1 7">Nucleolus</location>
    </subcellularLocation>
</comment>
<dbReference type="Gene3D" id="1.25.10.10">
    <property type="entry name" value="Leucine-rich Repeat Variant"/>
    <property type="match status" value="2"/>
</dbReference>
<dbReference type="GO" id="GO:0000462">
    <property type="term" value="P:maturation of SSU-rRNA from tricistronic rRNA transcript (SSU-rRNA, 5.8S rRNA, LSU-rRNA)"/>
    <property type="evidence" value="ECO:0007669"/>
    <property type="project" value="TreeGrafter"/>
</dbReference>
<dbReference type="InterPro" id="IPR022125">
    <property type="entry name" value="U3snoRNP10_N"/>
</dbReference>
<dbReference type="GO" id="GO:0034455">
    <property type="term" value="C:t-UTP complex"/>
    <property type="evidence" value="ECO:0007669"/>
    <property type="project" value="TreeGrafter"/>
</dbReference>
<reference evidence="10" key="1">
    <citation type="thesis" date="2020" institute="ProQuest LLC" country="789 East Eisenhower Parkway, Ann Arbor, MI, USA">
        <title>Comparative Genomics and Chromosome Evolution.</title>
        <authorList>
            <person name="Mudd A.B."/>
        </authorList>
    </citation>
    <scope>NUCLEOTIDE SEQUENCE</scope>
    <source>
        <strain evidence="10">Female2</strain>
        <tissue evidence="10">Blood</tissue>
    </source>
</reference>
<organism evidence="10 11">
    <name type="scientific">Hymenochirus boettgeri</name>
    <name type="common">Congo dwarf clawed frog</name>
    <dbReference type="NCBI Taxonomy" id="247094"/>
    <lineage>
        <taxon>Eukaryota</taxon>
        <taxon>Metazoa</taxon>
        <taxon>Chordata</taxon>
        <taxon>Craniata</taxon>
        <taxon>Vertebrata</taxon>
        <taxon>Euteleostomi</taxon>
        <taxon>Amphibia</taxon>
        <taxon>Batrachia</taxon>
        <taxon>Anura</taxon>
        <taxon>Pipoidea</taxon>
        <taxon>Pipidae</taxon>
        <taxon>Pipinae</taxon>
        <taxon>Hymenochirus</taxon>
    </lineage>
</organism>
<gene>
    <name evidence="10" type="ORF">GDO86_009331</name>
</gene>
<evidence type="ECO:0000313" key="10">
    <source>
        <dbReference type="EMBL" id="KAG8444100.1"/>
    </source>
</evidence>
<evidence type="ECO:0000256" key="6">
    <source>
        <dbReference type="ARBA" id="ARBA00023274"/>
    </source>
</evidence>
<dbReference type="SUPFAM" id="SSF48371">
    <property type="entry name" value="ARM repeat"/>
    <property type="match status" value="3"/>
</dbReference>
<evidence type="ECO:0000259" key="9">
    <source>
        <dbReference type="SMART" id="SM01036"/>
    </source>
</evidence>
<name>A0A8T2JL96_9PIPI</name>
<evidence type="ECO:0000256" key="3">
    <source>
        <dbReference type="ARBA" id="ARBA00022517"/>
    </source>
</evidence>
<evidence type="ECO:0000256" key="1">
    <source>
        <dbReference type="ARBA" id="ARBA00004604"/>
    </source>
</evidence>
<feature type="domain" description="BP28 C-terminal" evidence="9">
    <location>
        <begin position="1856"/>
        <end position="2009"/>
    </location>
</feature>
<dbReference type="Pfam" id="PF08146">
    <property type="entry name" value="BP28CT"/>
    <property type="match status" value="1"/>
</dbReference>
<dbReference type="GO" id="GO:0032040">
    <property type="term" value="C:small-subunit processome"/>
    <property type="evidence" value="ECO:0007669"/>
    <property type="project" value="TreeGrafter"/>
</dbReference>
<accession>A0A8T2JL96</accession>
<evidence type="ECO:0000256" key="5">
    <source>
        <dbReference type="ARBA" id="ARBA00023242"/>
    </source>
</evidence>
<keyword evidence="6 7" id="KW-0687">Ribonucleoprotein</keyword>
<sequence>MTSLAQQLKRLALPQTDPSLLNRKEAASLLFEPKEAANIDRDTFFALGCTGYEELLGIDSSFESFEETLFSHASKSLQRSVLTKAVNEQLDDTIGRFLIHLSPYFMLKPAQKCLEWLIHRFHIHLYNQDNLIGCILPYHETKVFVRVVQILKISDPTHRWHWLHAIQKPGVPLARGTVITHCYKDMNFMEFICNLVTRSVQEFSEFPGSLAQLRVLISFYVSTIVAALDAVEKISDVFIAKLLPYIQKGLKTSLLDYKAATYMIICQLAVKTVMVPTLVKSLSSQITRTLHKTPSLIREGLGCLIVLLQNQQPKDIGKKPFVSLCKVPNLVTVLQEVASLYDISSLLNYLLPNLAHAVIHLAEESADVLYNEYRNQLELILCNIQLEKNLNKLLACTFLEEFMCYGQRHQVEPHKISELSQTLLPLIRLFESKYPDTLDAVLEEHLKVAGDEGTQNLFHQFISLSTSGGKHELLADCDTSLLLSLNHPNPAVRHTALQHLKHIIETSKAGFDEAFIQEAILSRLADDNVEVVLSALSAFKIYRTHFSAEVTVSHLLALFNRVDLSQAAGWHKALEEVVSLIQETSIKDNRELCTRLTMAIIPYMILLNSNPESAEQKMSVYLAKRDICNLHPLMKNWPKALDEILKDSKALKLIGLANSRMVQLISNNLSSVDASSSIKLVEDLRQVIDKEPVSVRQKVATLMLTQALVQGCSNLQDQELHAQVKVFQLLERRLRKMDIPAKETPEKCNLDIIDHIQLLSKYIEKLNNGQMAENEESICLLLLLKDFIRNLTCPKSFPKGNMWCNPETMDKASQNYFKILIRLFDLIIWGASERECAHFKPLMGYLFKEHLKSNEDLFAFLSVLWTYSCNLSNPLGCTVNAMLQTRSLYIGHALLASLSSIKKKQLASVSSPVTVCLLINLASPIREIRRAAINCLQTLGSIRDSPLLPVIQTLVQKSEEIVADSTYVVQTLGVVFEELQTLRSHRGSHKLLNALEQMLGLLQTPSCPSYIGKALMKALHSVHGEAVLSLTLPVMKRLLDKVTSAPSEMLEDEALLLNHLLGKFSEPSASLLAQNPQSLDLFLRALQTNQTVFLGIPSVQIAAIGQITKGFFAALEDGNVQQKILAVLFDLLLDSKNSACSQAISSAFKAISVNALQISAELEPPGKDKNVSTVRQTRRQTMQQQQQRKSQAPESLLEEGSVNWPRTTLILELLQHKKKLNEPQILVPTLFYLLSRCLESSNPEASLEYTKQLILSCLLNICQRISLVDEKDPKDVLEEEKFNVELIVQCVRTSDMPQTHHHALLLLGAAAGIFPGKVLHNIMPIFTFMGASVMRLDDNYSFQVISKTVQTVIPALIHAGENVSKETKEDLEQVVGNIIHVFVDALPHVPEHRRLPILLELLETVGPQSFLWVLLVLLFQQHVTKTVTMAANGEKDAVLEKDTEFWVSVCCQFSIPDQLKSLIKLLQFLAKLPENKEDQELKKSRTHKQKSQEAGMHLFNVETHSAKQLRHFKFLSVSFVAQLLASHSFVGKVVDFEGGEPLEEVEQRLLEEVLCYINLVAVSVENNADKPTVKFWRALLNKSYEMLDKVNALLPTETFIPVIRGLMSNQLPSVRRKAMDLLNNKLQHRANWRVEQVEIMLGLIQDLLSIVWRKPNAKEEEQAINRQTALYSLKLLCKCFGLQRQQVFVPVLNAVVNLISADEPVEKNVLGSALLCIAEITSVIKALAIPQLPRLMPALLTTLKHKKELLTSEIHLLSTVTALQKVVETLPHFLSPYLQESVLQVTRLDKIAVNLGPSSQLSIRVTALKTTLASKLTARVLLPAISKCYCQIVDSQQYSLGSLMDILKEHIAVMEKQDLSSHQSELTSFFLKALDYRAEHSKQDLQNVGIEEGHIINALIILVMKLSEVTFRPLFFKLFDWAKTDDTSKDRLLTFCRLADCIADKLKGLFTLFAGHLVKPFADILNETNTIKTDEAFFNSENNVEKSCLILEYVLHCLHKIFLYDNQHFLSKERADALMMPLIDQLENLLGGDETFHTRVTRSLIPCIAQFSVALADDSLWKPLNYQILLKMRHSSPKGDECEEVEQQCQKTIKQLEIILGESLQSYF</sequence>
<dbReference type="Pfam" id="PF23243">
    <property type="entry name" value="HEAT_HEATR1"/>
    <property type="match status" value="1"/>
</dbReference>
<dbReference type="InterPro" id="IPR056473">
    <property type="entry name" value="HEAT_Utp10/HEAT1"/>
</dbReference>
<dbReference type="Proteomes" id="UP000812440">
    <property type="component" value="Chromosome 5"/>
</dbReference>
<keyword evidence="4 7" id="KW-0698">rRNA processing</keyword>
<dbReference type="SMART" id="SM01036">
    <property type="entry name" value="BP28CT"/>
    <property type="match status" value="1"/>
</dbReference>
<dbReference type="GO" id="GO:0045943">
    <property type="term" value="P:positive regulation of transcription by RNA polymerase I"/>
    <property type="evidence" value="ECO:0007669"/>
    <property type="project" value="TreeGrafter"/>
</dbReference>
<evidence type="ECO:0000256" key="8">
    <source>
        <dbReference type="SAM" id="MobiDB-lite"/>
    </source>
</evidence>
<dbReference type="OrthoDB" id="31183at2759"/>
<dbReference type="InterPro" id="IPR011989">
    <property type="entry name" value="ARM-like"/>
</dbReference>
<protein>
    <recommendedName>
        <fullName evidence="7">HEAT repeat-containing protein 1</fullName>
    </recommendedName>
</protein>
<keyword evidence="11" id="KW-1185">Reference proteome</keyword>
<evidence type="ECO:0000256" key="4">
    <source>
        <dbReference type="ARBA" id="ARBA00022552"/>
    </source>
</evidence>
<comment type="caution">
    <text evidence="10">The sequence shown here is derived from an EMBL/GenBank/DDBJ whole genome shotgun (WGS) entry which is preliminary data.</text>
</comment>
<keyword evidence="5 7" id="KW-0539">Nucleus</keyword>
<comment type="similarity">
    <text evidence="2 7">Belongs to the HEATR1/UTP10 family.</text>
</comment>
<proteinExistence type="inferred from homology"/>
<dbReference type="PANTHER" id="PTHR13457:SF1">
    <property type="entry name" value="HEAT REPEAT-CONTAINING PROTEIN 1"/>
    <property type="match status" value="1"/>
</dbReference>
<dbReference type="EMBL" id="JAACNH010000004">
    <property type="protein sequence ID" value="KAG8444100.1"/>
    <property type="molecule type" value="Genomic_DNA"/>
</dbReference>